<dbReference type="RefSeq" id="WP_257022027.1">
    <property type="nucleotide sequence ID" value="NZ_JACBYR010000001.1"/>
</dbReference>
<dbReference type="Proteomes" id="UP000542125">
    <property type="component" value="Unassembled WGS sequence"/>
</dbReference>
<dbReference type="AlphaFoldDB" id="A0A7Y9IUH7"/>
<protein>
    <submittedName>
        <fullName evidence="3">Flp pilus assembly protein TadG</fullName>
    </submittedName>
</protein>
<feature type="domain" description="TadE-like" evidence="2">
    <location>
        <begin position="45"/>
        <end position="87"/>
    </location>
</feature>
<comment type="caution">
    <text evidence="3">The sequence shown here is derived from an EMBL/GenBank/DDBJ whole genome shotgun (WGS) entry which is preliminary data.</text>
</comment>
<keyword evidence="1" id="KW-0812">Transmembrane</keyword>
<evidence type="ECO:0000313" key="3">
    <source>
        <dbReference type="EMBL" id="NYE83306.1"/>
    </source>
</evidence>
<reference evidence="3 4" key="1">
    <citation type="submission" date="2020-07" db="EMBL/GenBank/DDBJ databases">
        <title>Genomic Encyclopedia of Type Strains, Phase IV (KMG-V): Genome sequencing to study the core and pangenomes of soil and plant-associated prokaryotes.</title>
        <authorList>
            <person name="Whitman W."/>
        </authorList>
    </citation>
    <scope>NUCLEOTIDE SEQUENCE [LARGE SCALE GENOMIC DNA]</scope>
    <source>
        <strain evidence="3 4">SAS40</strain>
    </source>
</reference>
<keyword evidence="1" id="KW-0472">Membrane</keyword>
<dbReference type="Pfam" id="PF07811">
    <property type="entry name" value="TadE"/>
    <property type="match status" value="1"/>
</dbReference>
<proteinExistence type="predicted"/>
<sequence>MQCRFKSLARGRIFGLRRGNRMRGTGSTRPGSGRRVDYAPGRQSGVYAIEFAIVFPIFFLLFYGVLTFGLIFTAQQSLTLAAEDGARATLRYRLVTAPSTPSVMMSQLNERLKLACQVAADRVSWLQNAGAAPTCQAVVNGRCANADGTAGASMCVARFTGGVPSARVFCGYEASDQCQATLTVAYNYRANPLVPTVLGLGLVVPSNLQGVATVTLDPALLQRMGTGA</sequence>
<feature type="transmembrane region" description="Helical" evidence="1">
    <location>
        <begin position="51"/>
        <end position="72"/>
    </location>
</feature>
<organism evidence="3 4">
    <name type="scientific">Pigmentiphaga litoralis</name>
    <dbReference type="NCBI Taxonomy" id="516702"/>
    <lineage>
        <taxon>Bacteria</taxon>
        <taxon>Pseudomonadati</taxon>
        <taxon>Pseudomonadota</taxon>
        <taxon>Betaproteobacteria</taxon>
        <taxon>Burkholderiales</taxon>
        <taxon>Alcaligenaceae</taxon>
        <taxon>Pigmentiphaga</taxon>
    </lineage>
</organism>
<accession>A0A7Y9IUH7</accession>
<gene>
    <name evidence="3" type="ORF">FHW18_002577</name>
</gene>
<dbReference type="InterPro" id="IPR012495">
    <property type="entry name" value="TadE-like_dom"/>
</dbReference>
<dbReference type="EMBL" id="JACBYR010000001">
    <property type="protein sequence ID" value="NYE83306.1"/>
    <property type="molecule type" value="Genomic_DNA"/>
</dbReference>
<name>A0A7Y9IUH7_9BURK</name>
<evidence type="ECO:0000313" key="4">
    <source>
        <dbReference type="Proteomes" id="UP000542125"/>
    </source>
</evidence>
<keyword evidence="1" id="KW-1133">Transmembrane helix</keyword>
<keyword evidence="4" id="KW-1185">Reference proteome</keyword>
<evidence type="ECO:0000259" key="2">
    <source>
        <dbReference type="Pfam" id="PF07811"/>
    </source>
</evidence>
<evidence type="ECO:0000256" key="1">
    <source>
        <dbReference type="SAM" id="Phobius"/>
    </source>
</evidence>